<gene>
    <name evidence="2" type="ORF">Drose_26495</name>
</gene>
<reference evidence="2" key="1">
    <citation type="submission" date="2021-04" db="EMBL/GenBank/DDBJ databases">
        <title>Biosynthetic gene clusters of Dactylosporangioum roseum.</title>
        <authorList>
            <person name="Hartkoorn R.C."/>
            <person name="Beaudoing E."/>
            <person name="Hot D."/>
            <person name="Moureu S."/>
        </authorList>
    </citation>
    <scope>NUCLEOTIDE SEQUENCE</scope>
    <source>
        <strain evidence="2">NRRL B-16295</strain>
    </source>
</reference>
<dbReference type="Proteomes" id="UP001058271">
    <property type="component" value="Chromosome"/>
</dbReference>
<dbReference type="RefSeq" id="WP_260724075.1">
    <property type="nucleotide sequence ID" value="NZ_BAAABS010000052.1"/>
</dbReference>
<protein>
    <submittedName>
        <fullName evidence="2">Uncharacterized protein</fullName>
    </submittedName>
</protein>
<name>A0ABY5YYZ6_9ACTN</name>
<proteinExistence type="predicted"/>
<feature type="region of interest" description="Disordered" evidence="1">
    <location>
        <begin position="1"/>
        <end position="23"/>
    </location>
</feature>
<organism evidence="2 3">
    <name type="scientific">Dactylosporangium roseum</name>
    <dbReference type="NCBI Taxonomy" id="47989"/>
    <lineage>
        <taxon>Bacteria</taxon>
        <taxon>Bacillati</taxon>
        <taxon>Actinomycetota</taxon>
        <taxon>Actinomycetes</taxon>
        <taxon>Micromonosporales</taxon>
        <taxon>Micromonosporaceae</taxon>
        <taxon>Dactylosporangium</taxon>
    </lineage>
</organism>
<sequence length="52" mass="5525">MNNQVTPLRRPCDRTSGGRLPGLPFNPAAADARAQMTADPRFGQPTVTRCGG</sequence>
<accession>A0ABY5YYZ6</accession>
<dbReference type="EMBL" id="CP073721">
    <property type="protein sequence ID" value="UWZ34742.1"/>
    <property type="molecule type" value="Genomic_DNA"/>
</dbReference>
<evidence type="ECO:0000256" key="1">
    <source>
        <dbReference type="SAM" id="MobiDB-lite"/>
    </source>
</evidence>
<keyword evidence="3" id="KW-1185">Reference proteome</keyword>
<evidence type="ECO:0000313" key="3">
    <source>
        <dbReference type="Proteomes" id="UP001058271"/>
    </source>
</evidence>
<evidence type="ECO:0000313" key="2">
    <source>
        <dbReference type="EMBL" id="UWZ34742.1"/>
    </source>
</evidence>